<accession>A0A0G4ECB0</accession>
<evidence type="ECO:0000256" key="1">
    <source>
        <dbReference type="SAM" id="MobiDB-lite"/>
    </source>
</evidence>
<dbReference type="AlphaFoldDB" id="A0A0G4ECB0"/>
<evidence type="ECO:0000313" key="2">
    <source>
        <dbReference type="EMBL" id="CEL92978.1"/>
    </source>
</evidence>
<dbReference type="Proteomes" id="UP000041254">
    <property type="component" value="Unassembled WGS sequence"/>
</dbReference>
<dbReference type="EMBL" id="CDMY01000123">
    <property type="protein sequence ID" value="CEL92978.1"/>
    <property type="molecule type" value="Genomic_DNA"/>
</dbReference>
<keyword evidence="3" id="KW-1185">Reference proteome</keyword>
<feature type="compositionally biased region" description="Basic and acidic residues" evidence="1">
    <location>
        <begin position="12"/>
        <end position="22"/>
    </location>
</feature>
<feature type="compositionally biased region" description="Basic and acidic residues" evidence="1">
    <location>
        <begin position="75"/>
        <end position="87"/>
    </location>
</feature>
<feature type="compositionally biased region" description="Low complexity" evidence="1">
    <location>
        <begin position="28"/>
        <end position="61"/>
    </location>
</feature>
<feature type="region of interest" description="Disordered" evidence="1">
    <location>
        <begin position="1"/>
        <end position="149"/>
    </location>
</feature>
<reference evidence="2 3" key="1">
    <citation type="submission" date="2014-11" db="EMBL/GenBank/DDBJ databases">
        <authorList>
            <person name="Zhu J."/>
            <person name="Qi W."/>
            <person name="Song R."/>
        </authorList>
    </citation>
    <scope>NUCLEOTIDE SEQUENCE [LARGE SCALE GENOMIC DNA]</scope>
</reference>
<name>A0A0G4ECB0_VITBC</name>
<dbReference type="VEuPathDB" id="CryptoDB:Vbra_11201"/>
<gene>
    <name evidence="2" type="ORF">Vbra_11201</name>
</gene>
<evidence type="ECO:0000313" key="3">
    <source>
        <dbReference type="Proteomes" id="UP000041254"/>
    </source>
</evidence>
<feature type="compositionally biased region" description="Acidic residues" evidence="1">
    <location>
        <begin position="88"/>
        <end position="98"/>
    </location>
</feature>
<feature type="compositionally biased region" description="Basic residues" evidence="1">
    <location>
        <begin position="120"/>
        <end position="129"/>
    </location>
</feature>
<protein>
    <submittedName>
        <fullName evidence="2">Uncharacterized protein</fullName>
    </submittedName>
</protein>
<proteinExistence type="predicted"/>
<sequence length="209" mass="21477">MSVGVHRYTSTGEERKRGREDEQGAGSGPAASAAASPAPTPAAPAAAASTSAAAAAEGGQAERTTGEPGQADQYHTPERQRSVRSWDAEEGPEIEDEDATSRSSAAAAAAAQPSTEVNGRRRLRVRRGTRGVEGAGPAGGARSGAAAAQHHLGSNGTALQAAFRPVFLQLAVDEMRMMVVLRRPCPLSPLSPRTATVWMNLGGISVRVS</sequence>
<feature type="compositionally biased region" description="Gly residues" evidence="1">
    <location>
        <begin position="131"/>
        <end position="142"/>
    </location>
</feature>
<dbReference type="InParanoid" id="A0A0G4ECB0"/>
<organism evidence="2 3">
    <name type="scientific">Vitrella brassicaformis (strain CCMP3155)</name>
    <dbReference type="NCBI Taxonomy" id="1169540"/>
    <lineage>
        <taxon>Eukaryota</taxon>
        <taxon>Sar</taxon>
        <taxon>Alveolata</taxon>
        <taxon>Colpodellida</taxon>
        <taxon>Vitrellaceae</taxon>
        <taxon>Vitrella</taxon>
    </lineage>
</organism>